<evidence type="ECO:0000313" key="1">
    <source>
        <dbReference type="EMBL" id="GGN31946.1"/>
    </source>
</evidence>
<dbReference type="EMBL" id="BMND01000001">
    <property type="protein sequence ID" value="GGN31946.1"/>
    <property type="molecule type" value="Genomic_DNA"/>
</dbReference>
<keyword evidence="2" id="KW-1185">Reference proteome</keyword>
<evidence type="ECO:0008006" key="3">
    <source>
        <dbReference type="Google" id="ProtNLM"/>
    </source>
</evidence>
<protein>
    <recommendedName>
        <fullName evidence="3">Secreted protein</fullName>
    </recommendedName>
</protein>
<comment type="caution">
    <text evidence="1">The sequence shown here is derived from an EMBL/GenBank/DDBJ whole genome shotgun (WGS) entry which is preliminary data.</text>
</comment>
<evidence type="ECO:0000313" key="2">
    <source>
        <dbReference type="Proteomes" id="UP000600080"/>
    </source>
</evidence>
<sequence>MGIRPAAAAVLAPPSAVCRGGTGVPPVPRAVPWCPVPLSSVLIRKVPAVPCAVAPWGDPAFGRFGMP</sequence>
<dbReference type="Proteomes" id="UP000600080">
    <property type="component" value="Unassembled WGS sequence"/>
</dbReference>
<accession>A0ABQ2IWA1</accession>
<proteinExistence type="predicted"/>
<name>A0ABQ2IWA1_9ACTN</name>
<organism evidence="1 2">
    <name type="scientific">Streptomyces kronopolitis</name>
    <dbReference type="NCBI Taxonomy" id="1612435"/>
    <lineage>
        <taxon>Bacteria</taxon>
        <taxon>Bacillati</taxon>
        <taxon>Actinomycetota</taxon>
        <taxon>Actinomycetes</taxon>
        <taxon>Kitasatosporales</taxon>
        <taxon>Streptomycetaceae</taxon>
        <taxon>Streptomyces</taxon>
    </lineage>
</organism>
<reference evidence="2" key="1">
    <citation type="journal article" date="2019" name="Int. J. Syst. Evol. Microbiol.">
        <title>The Global Catalogue of Microorganisms (GCM) 10K type strain sequencing project: providing services to taxonomists for standard genome sequencing and annotation.</title>
        <authorList>
            <consortium name="The Broad Institute Genomics Platform"/>
            <consortium name="The Broad Institute Genome Sequencing Center for Infectious Disease"/>
            <person name="Wu L."/>
            <person name="Ma J."/>
        </authorList>
    </citation>
    <scope>NUCLEOTIDE SEQUENCE [LARGE SCALE GENOMIC DNA]</scope>
    <source>
        <strain evidence="2">CGMCC 4.7323</strain>
    </source>
</reference>
<gene>
    <name evidence="1" type="ORF">GCM10012285_01850</name>
</gene>